<dbReference type="EMBL" id="LAZR01000310">
    <property type="protein sequence ID" value="KKN75429.1"/>
    <property type="molecule type" value="Genomic_DNA"/>
</dbReference>
<sequence>MERDSKSSALEQKPMRGETVVVPRRTKRQYKKMHWMRVWESILVTLDDLGGHASWKQLITGMSQGNDHPSDKLSIVLAKQFVKKSRCLDCEIGTIYSLTRPGMKELKRIRKEFPK</sequence>
<reference evidence="1" key="1">
    <citation type="journal article" date="2015" name="Nature">
        <title>Complex archaea that bridge the gap between prokaryotes and eukaryotes.</title>
        <authorList>
            <person name="Spang A."/>
            <person name="Saw J.H."/>
            <person name="Jorgensen S.L."/>
            <person name="Zaremba-Niedzwiedzka K."/>
            <person name="Martijn J."/>
            <person name="Lind A.E."/>
            <person name="van Eijk R."/>
            <person name="Schleper C."/>
            <person name="Guy L."/>
            <person name="Ettema T.J."/>
        </authorList>
    </citation>
    <scope>NUCLEOTIDE SEQUENCE</scope>
</reference>
<proteinExistence type="predicted"/>
<evidence type="ECO:0008006" key="2">
    <source>
        <dbReference type="Google" id="ProtNLM"/>
    </source>
</evidence>
<name>A0A0F9T8C8_9ZZZZ</name>
<gene>
    <name evidence="1" type="ORF">LCGC14_0380500</name>
</gene>
<dbReference type="AlphaFoldDB" id="A0A0F9T8C8"/>
<protein>
    <recommendedName>
        <fullName evidence="2">HTH hxlR-type domain-containing protein</fullName>
    </recommendedName>
</protein>
<organism evidence="1">
    <name type="scientific">marine sediment metagenome</name>
    <dbReference type="NCBI Taxonomy" id="412755"/>
    <lineage>
        <taxon>unclassified sequences</taxon>
        <taxon>metagenomes</taxon>
        <taxon>ecological metagenomes</taxon>
    </lineage>
</organism>
<evidence type="ECO:0000313" key="1">
    <source>
        <dbReference type="EMBL" id="KKN75429.1"/>
    </source>
</evidence>
<accession>A0A0F9T8C8</accession>
<comment type="caution">
    <text evidence="1">The sequence shown here is derived from an EMBL/GenBank/DDBJ whole genome shotgun (WGS) entry which is preliminary data.</text>
</comment>